<sequence>MQHTWEDAGIQSATQRLAAYGQDDHVRLFGQDIFAIFEAAGFASQCRAHAELLPDHCPTTYGVNRDEPFMAFSKVTLPP</sequence>
<proteinExistence type="predicted"/>
<protein>
    <submittedName>
        <fullName evidence="1">Uncharacterized protein</fullName>
    </submittedName>
</protein>
<evidence type="ECO:0000313" key="1">
    <source>
        <dbReference type="EMBL" id="QTR53475.1"/>
    </source>
</evidence>
<gene>
    <name evidence="1" type="ORF">J9260_17525</name>
</gene>
<dbReference type="KEGG" id="tun:J9260_17525"/>
<organism evidence="1 2">
    <name type="scientific">Thiothrix unzii</name>
    <dbReference type="NCBI Taxonomy" id="111769"/>
    <lineage>
        <taxon>Bacteria</taxon>
        <taxon>Pseudomonadati</taxon>
        <taxon>Pseudomonadota</taxon>
        <taxon>Gammaproteobacteria</taxon>
        <taxon>Thiotrichales</taxon>
        <taxon>Thiotrichaceae</taxon>
        <taxon>Thiothrix</taxon>
    </lineage>
</organism>
<dbReference type="AlphaFoldDB" id="A0A975FAM5"/>
<name>A0A975FAM5_9GAMM</name>
<accession>A0A975FAM5</accession>
<keyword evidence="2" id="KW-1185">Reference proteome</keyword>
<reference evidence="1" key="1">
    <citation type="submission" date="2021-04" db="EMBL/GenBank/DDBJ databases">
        <title>Genomics, taxonomy and metabolism of representatives of sulfur bacteria of the genus Thiothrix: Thiothrix fructosivorans QT, Thiothrix unzii A1T and three new species, Thiothrix subterranea sp. nov., Thiothrix litoralis sp. nov. and 'Candidatus Thiothrix anitrata' sp. nov.</title>
        <authorList>
            <person name="Ravin N.V."/>
            <person name="Smolyakov D."/>
            <person name="Rudenko T.S."/>
            <person name="Mardanov A.V."/>
            <person name="Beletsky A.V."/>
            <person name="Markov N.D."/>
            <person name="Fomenkov A.I."/>
            <person name="Roberts R.J."/>
            <person name="Karnachuk O.V."/>
            <person name="Novikov A."/>
            <person name="Grabovich M.Y."/>
        </authorList>
    </citation>
    <scope>NUCLEOTIDE SEQUENCE</scope>
    <source>
        <strain evidence="1">A1</strain>
    </source>
</reference>
<dbReference type="RefSeq" id="WP_210218991.1">
    <property type="nucleotide sequence ID" value="NZ_CP072793.1"/>
</dbReference>
<dbReference type="Proteomes" id="UP000672009">
    <property type="component" value="Chromosome"/>
</dbReference>
<dbReference type="EMBL" id="CP072793">
    <property type="protein sequence ID" value="QTR53475.1"/>
    <property type="molecule type" value="Genomic_DNA"/>
</dbReference>
<evidence type="ECO:0000313" key="2">
    <source>
        <dbReference type="Proteomes" id="UP000672009"/>
    </source>
</evidence>